<reference evidence="2" key="1">
    <citation type="submission" date="2021-04" db="EMBL/GenBank/DDBJ databases">
        <authorList>
            <person name="Chebbi M.A.C M."/>
        </authorList>
    </citation>
    <scope>NUCLEOTIDE SEQUENCE</scope>
</reference>
<accession>A0A8J2MNM4</accession>
<feature type="non-terminal residue" evidence="2">
    <location>
        <position position="1"/>
    </location>
</feature>
<sequence>DKSLENINNECKQIIKSISLIKYDIRRDDKTPIYWTAFVQKIIEDFKESLVVNIRNSLKSARNFFEGDNIISGAFLVIDAHYLDGQIVFQPDVEEIKRVIELITSLDKEVYSIEICNKIFDLIDLRAKDKITLIEAQEEITELKNNLKEETDAAIAALDKFIKSLDIKLLAQVEGKLSEFKNEDNYNKNSFEEEILRCSELSKAISLIADNVDIKFISLNTVNMKLQIIEKCDNLKCLQCLKYTKLKT</sequence>
<evidence type="ECO:0000313" key="2">
    <source>
        <dbReference type="EMBL" id="CAG5093975.1"/>
    </source>
</evidence>
<evidence type="ECO:0000313" key="3">
    <source>
        <dbReference type="Proteomes" id="UP000786811"/>
    </source>
</evidence>
<feature type="coiled-coil region" evidence="1">
    <location>
        <begin position="126"/>
        <end position="160"/>
    </location>
</feature>
<evidence type="ECO:0000256" key="1">
    <source>
        <dbReference type="SAM" id="Coils"/>
    </source>
</evidence>
<protein>
    <submittedName>
        <fullName evidence="2">Uncharacterized protein</fullName>
    </submittedName>
</protein>
<organism evidence="2 3">
    <name type="scientific">Cotesia congregata</name>
    <name type="common">Parasitoid wasp</name>
    <name type="synonym">Apanteles congregatus</name>
    <dbReference type="NCBI Taxonomy" id="51543"/>
    <lineage>
        <taxon>Eukaryota</taxon>
        <taxon>Metazoa</taxon>
        <taxon>Ecdysozoa</taxon>
        <taxon>Arthropoda</taxon>
        <taxon>Hexapoda</taxon>
        <taxon>Insecta</taxon>
        <taxon>Pterygota</taxon>
        <taxon>Neoptera</taxon>
        <taxon>Endopterygota</taxon>
        <taxon>Hymenoptera</taxon>
        <taxon>Apocrita</taxon>
        <taxon>Ichneumonoidea</taxon>
        <taxon>Braconidae</taxon>
        <taxon>Microgastrinae</taxon>
        <taxon>Cotesia</taxon>
    </lineage>
</organism>
<keyword evidence="3" id="KW-1185">Reference proteome</keyword>
<dbReference type="Proteomes" id="UP000786811">
    <property type="component" value="Unassembled WGS sequence"/>
</dbReference>
<name>A0A8J2MNM4_COTCN</name>
<dbReference type="OrthoDB" id="10464480at2759"/>
<feature type="non-terminal residue" evidence="2">
    <location>
        <position position="248"/>
    </location>
</feature>
<comment type="caution">
    <text evidence="2">The sequence shown here is derived from an EMBL/GenBank/DDBJ whole genome shotgun (WGS) entry which is preliminary data.</text>
</comment>
<proteinExistence type="predicted"/>
<dbReference type="EMBL" id="CAJNRD030001120">
    <property type="protein sequence ID" value="CAG5093975.1"/>
    <property type="molecule type" value="Genomic_DNA"/>
</dbReference>
<gene>
    <name evidence="2" type="ORF">HICCMSTLAB_LOCUS7301</name>
</gene>
<keyword evidence="1" id="KW-0175">Coiled coil</keyword>
<dbReference type="AlphaFoldDB" id="A0A8J2MNM4"/>